<dbReference type="InterPro" id="IPR021848">
    <property type="entry name" value="HODM_asu-like"/>
</dbReference>
<name>A0A3L7JU69_9BACI</name>
<gene>
    <name evidence="1" type="ORF">D9X91_16270</name>
</gene>
<evidence type="ECO:0000313" key="2">
    <source>
        <dbReference type="Proteomes" id="UP000276770"/>
    </source>
</evidence>
<dbReference type="Pfam" id="PF11927">
    <property type="entry name" value="HODM_asu-like"/>
    <property type="match status" value="1"/>
</dbReference>
<protein>
    <submittedName>
        <fullName evidence="1">DUF3445 domain-containing protein</fullName>
    </submittedName>
</protein>
<reference evidence="1 2" key="1">
    <citation type="submission" date="2018-10" db="EMBL/GenBank/DDBJ databases">
        <title>Falsibacillus sp. genome draft.</title>
        <authorList>
            <person name="Shi S."/>
        </authorList>
    </citation>
    <scope>NUCLEOTIDE SEQUENCE [LARGE SCALE GENOMIC DNA]</scope>
    <source>
        <strain evidence="1 2">GY 10110</strain>
    </source>
</reference>
<evidence type="ECO:0000313" key="1">
    <source>
        <dbReference type="EMBL" id="RLQ93824.1"/>
    </source>
</evidence>
<organism evidence="1 2">
    <name type="scientific">Falsibacillus albus</name>
    <dbReference type="NCBI Taxonomy" id="2478915"/>
    <lineage>
        <taxon>Bacteria</taxon>
        <taxon>Bacillati</taxon>
        <taxon>Bacillota</taxon>
        <taxon>Bacilli</taxon>
        <taxon>Bacillales</taxon>
        <taxon>Bacillaceae</taxon>
        <taxon>Falsibacillus</taxon>
    </lineage>
</organism>
<dbReference type="Proteomes" id="UP000276770">
    <property type="component" value="Unassembled WGS sequence"/>
</dbReference>
<accession>A0A3L7JU69</accession>
<keyword evidence="2" id="KW-1185">Reference proteome</keyword>
<dbReference type="EMBL" id="RCVZ01000012">
    <property type="protein sequence ID" value="RLQ93824.1"/>
    <property type="molecule type" value="Genomic_DNA"/>
</dbReference>
<comment type="caution">
    <text evidence="1">The sequence shown here is derived from an EMBL/GenBank/DDBJ whole genome shotgun (WGS) entry which is preliminary data.</text>
</comment>
<dbReference type="RefSeq" id="WP_121681706.1">
    <property type="nucleotide sequence ID" value="NZ_RCVZ01000012.1"/>
</dbReference>
<sequence>MIDELKQFPYPFKDDVYRYSNNSTLMERPICVEVTRKYKEEVLLKRELLQEHPERCFQALNHTNEVQWEAVQLVMEDLATQYPEYFSLEKNGSRWEFMNKILDEKTEFDFGGSATLSYAPLDFIGRHVQEDLIIMMERDGDLFLDAGQLCFPSNWSLAFKLGMNFKDIHFPIPRFNEEGLDERILRFLLRIEAGNPWWRKNWSLMAGARLDTSLETFDVWGKERRKVTSENAGEIVHLRVEVQKLFRMPKSNAILFTIHTHLLPLQSFIKNRDWLKQFYAVLSELPAHIADYKGISAYRNAILEFLKKHLDEDGWPENE</sequence>
<dbReference type="OrthoDB" id="5242510at2"/>
<proteinExistence type="predicted"/>
<dbReference type="AlphaFoldDB" id="A0A3L7JU69"/>